<evidence type="ECO:0000256" key="6">
    <source>
        <dbReference type="ARBA" id="ARBA00022516"/>
    </source>
</evidence>
<sequence>MIYDRKTPCRGSRHSKFWRSLTLWHHFANYFPLKLVKTAELDPKNNYIVGSHPHGVLSIGAFGSFCTEATGFSENFPGITPYQVTLHGQFQFPFRRELSVLCGAISSEKESIEYVLKKAKGNAISIVLGGAEEALDCHPDNYDLRLSTRKGFVKLALKHGAHLVPMYNFGENKTYDQLDNRRGTRLRNFQTTFKRYFGFSAPIFFGRGIFQYSVGLIPYRTPITTVVGKPIAVKQNSTPTQEEIDILHSEYCKQLIQLFDENKTKYGIPENANLNIY</sequence>
<keyword evidence="15" id="KW-1185">Reference proteome</keyword>
<dbReference type="Proteomes" id="UP000887540">
    <property type="component" value="Unplaced"/>
</dbReference>
<keyword evidence="10" id="KW-0256">Endoplasmic reticulum</keyword>
<dbReference type="WBParaSite" id="ACRNAN_scaffold8155.g8035.t1">
    <property type="protein sequence ID" value="ACRNAN_scaffold8155.g8035.t1"/>
    <property type="gene ID" value="ACRNAN_scaffold8155.g8035"/>
</dbReference>
<evidence type="ECO:0000256" key="10">
    <source>
        <dbReference type="ARBA" id="ARBA00022824"/>
    </source>
</evidence>
<evidence type="ECO:0000256" key="1">
    <source>
        <dbReference type="ARBA" id="ARBA00004477"/>
    </source>
</evidence>
<reference evidence="16" key="1">
    <citation type="submission" date="2022-11" db="UniProtKB">
        <authorList>
            <consortium name="WormBaseParasite"/>
        </authorList>
    </citation>
    <scope>IDENTIFICATION</scope>
</reference>
<evidence type="ECO:0000256" key="7">
    <source>
        <dbReference type="ARBA" id="ARBA00022679"/>
    </source>
</evidence>
<comment type="subcellular location">
    <subcellularLocation>
        <location evidence="1">Endoplasmic reticulum membrane</location>
        <topology evidence="1">Multi-pass membrane protein</topology>
    </subcellularLocation>
</comment>
<keyword evidence="13" id="KW-0472">Membrane</keyword>
<protein>
    <recommendedName>
        <fullName evidence="5">diacylglycerol O-acyltransferase</fullName>
        <ecNumber evidence="5">2.3.1.20</ecNumber>
    </recommendedName>
</protein>
<comment type="similarity">
    <text evidence="4">Belongs to the diacylglycerol acyltransferase family.</text>
</comment>
<evidence type="ECO:0000256" key="13">
    <source>
        <dbReference type="ARBA" id="ARBA00023136"/>
    </source>
</evidence>
<evidence type="ECO:0000256" key="14">
    <source>
        <dbReference type="ARBA" id="ARBA00023315"/>
    </source>
</evidence>
<evidence type="ECO:0000256" key="11">
    <source>
        <dbReference type="ARBA" id="ARBA00022989"/>
    </source>
</evidence>
<evidence type="ECO:0000256" key="2">
    <source>
        <dbReference type="ARBA" id="ARBA00004771"/>
    </source>
</evidence>
<dbReference type="EC" id="2.3.1.20" evidence="5"/>
<evidence type="ECO:0000313" key="15">
    <source>
        <dbReference type="Proteomes" id="UP000887540"/>
    </source>
</evidence>
<keyword evidence="11" id="KW-1133">Transmembrane helix</keyword>
<evidence type="ECO:0000256" key="3">
    <source>
        <dbReference type="ARBA" id="ARBA00005189"/>
    </source>
</evidence>
<name>A0A914EGS8_9BILA</name>
<comment type="pathway">
    <text evidence="3">Lipid metabolism.</text>
</comment>
<dbReference type="PANTHER" id="PTHR12317:SF0">
    <property type="entry name" value="ACYLTRANSFERASE"/>
    <property type="match status" value="1"/>
</dbReference>
<dbReference type="GO" id="GO:0004144">
    <property type="term" value="F:diacylglycerol O-acyltransferase activity"/>
    <property type="evidence" value="ECO:0007669"/>
    <property type="project" value="UniProtKB-EC"/>
</dbReference>
<dbReference type="CDD" id="cd07987">
    <property type="entry name" value="LPLAT_MGAT-like"/>
    <property type="match status" value="1"/>
</dbReference>
<keyword evidence="12" id="KW-0443">Lipid metabolism</keyword>
<dbReference type="Pfam" id="PF03982">
    <property type="entry name" value="DAGAT"/>
    <property type="match status" value="1"/>
</dbReference>
<keyword evidence="9" id="KW-0319">Glycerol metabolism</keyword>
<evidence type="ECO:0000256" key="4">
    <source>
        <dbReference type="ARBA" id="ARBA00005420"/>
    </source>
</evidence>
<dbReference type="InterPro" id="IPR007130">
    <property type="entry name" value="DAGAT"/>
</dbReference>
<evidence type="ECO:0000256" key="9">
    <source>
        <dbReference type="ARBA" id="ARBA00022798"/>
    </source>
</evidence>
<evidence type="ECO:0000256" key="5">
    <source>
        <dbReference type="ARBA" id="ARBA00013244"/>
    </source>
</evidence>
<proteinExistence type="inferred from homology"/>
<dbReference type="GO" id="GO:0006071">
    <property type="term" value="P:glycerol metabolic process"/>
    <property type="evidence" value="ECO:0007669"/>
    <property type="project" value="UniProtKB-KW"/>
</dbReference>
<dbReference type="PANTHER" id="PTHR12317">
    <property type="entry name" value="DIACYLGLYCEROL O-ACYLTRANSFERASE"/>
    <property type="match status" value="1"/>
</dbReference>
<evidence type="ECO:0000256" key="12">
    <source>
        <dbReference type="ARBA" id="ARBA00023098"/>
    </source>
</evidence>
<keyword evidence="14" id="KW-0012">Acyltransferase</keyword>
<accession>A0A914EGS8</accession>
<keyword evidence="7" id="KW-0808">Transferase</keyword>
<dbReference type="GO" id="GO:0005789">
    <property type="term" value="C:endoplasmic reticulum membrane"/>
    <property type="evidence" value="ECO:0007669"/>
    <property type="project" value="UniProtKB-SubCell"/>
</dbReference>
<evidence type="ECO:0000256" key="8">
    <source>
        <dbReference type="ARBA" id="ARBA00022692"/>
    </source>
</evidence>
<evidence type="ECO:0000313" key="16">
    <source>
        <dbReference type="WBParaSite" id="ACRNAN_scaffold8155.g8035.t1"/>
    </source>
</evidence>
<keyword evidence="8" id="KW-0812">Transmembrane</keyword>
<keyword evidence="6" id="KW-0444">Lipid biosynthesis</keyword>
<dbReference type="AlphaFoldDB" id="A0A914EGS8"/>
<dbReference type="GO" id="GO:0019432">
    <property type="term" value="P:triglyceride biosynthetic process"/>
    <property type="evidence" value="ECO:0007669"/>
    <property type="project" value="TreeGrafter"/>
</dbReference>
<organism evidence="15 16">
    <name type="scientific">Acrobeloides nanus</name>
    <dbReference type="NCBI Taxonomy" id="290746"/>
    <lineage>
        <taxon>Eukaryota</taxon>
        <taxon>Metazoa</taxon>
        <taxon>Ecdysozoa</taxon>
        <taxon>Nematoda</taxon>
        <taxon>Chromadorea</taxon>
        <taxon>Rhabditida</taxon>
        <taxon>Tylenchina</taxon>
        <taxon>Cephalobomorpha</taxon>
        <taxon>Cephaloboidea</taxon>
        <taxon>Cephalobidae</taxon>
        <taxon>Acrobeloides</taxon>
    </lineage>
</organism>
<comment type="pathway">
    <text evidence="2">Glycerolipid metabolism; triacylglycerol biosynthesis.</text>
</comment>